<dbReference type="PRINTS" id="PR00368">
    <property type="entry name" value="FADPNR"/>
</dbReference>
<dbReference type="Gene3D" id="3.50.50.60">
    <property type="entry name" value="FAD/NAD(P)-binding domain"/>
    <property type="match status" value="2"/>
</dbReference>
<dbReference type="SUPFAM" id="SSF51905">
    <property type="entry name" value="FAD/NAD(P)-binding domain"/>
    <property type="match status" value="1"/>
</dbReference>
<dbReference type="EMBL" id="VULZ01000001">
    <property type="protein sequence ID" value="MSS13553.1"/>
    <property type="molecule type" value="Genomic_DNA"/>
</dbReference>
<keyword evidence="4" id="KW-1185">Reference proteome</keyword>
<protein>
    <submittedName>
        <fullName evidence="3">FAD-binding protein</fullName>
    </submittedName>
</protein>
<evidence type="ECO:0000313" key="3">
    <source>
        <dbReference type="EMBL" id="MSS13553.1"/>
    </source>
</evidence>
<dbReference type="Proteomes" id="UP000481852">
    <property type="component" value="Unassembled WGS sequence"/>
</dbReference>
<dbReference type="PANTHER" id="PTHR42949:SF3">
    <property type="entry name" value="ANAEROBIC GLYCEROL-3-PHOSPHATE DEHYDROGENASE SUBUNIT B"/>
    <property type="match status" value="1"/>
</dbReference>
<evidence type="ECO:0000259" key="2">
    <source>
        <dbReference type="Pfam" id="PF07992"/>
    </source>
</evidence>
<dbReference type="AlphaFoldDB" id="A0A6L5X2B0"/>
<sequence>MKRCDVAVIGGGPAGLAAAISARQAGAKEVLVLERSSEPGGILMQCIHNGFGLHTFGEELTGPEYADRFVRKAEASGAQIMTGTMVLDVGDNHVITAMNEKDGLFQLQAGAVVLAMGCRERPRGALNIPGTRPSGIYTAGTAQRMINIEGLMPGKKAVILGSGDIGLIMARRMTLEGANVQAVVELMPYSTGLRRNIVQCLDDFGIPLLLSHTVIRTEGRERLEAVTVAEVDAQRKPIPGTEIRYACDCLLLSCGLIPENELTRKAGAAVNPVTGGPVVDDTFETSIPGIFSCGNVLHVHDLVDYVSEEAGIAGRHAAVYAGCHPAEDVHIRQTEGSLNDRDAAERERRGRSRITLSGENGVRYTVPATIYPETMDEKVTIRFRVGAVYRDVWLSLYLDRERIVHQKKRILTPGEMCQVSVTREQLSKAKGQHQLTVRIERE</sequence>
<reference evidence="3 4" key="1">
    <citation type="submission" date="2019-08" db="EMBL/GenBank/DDBJ databases">
        <title>In-depth cultivation of the pig gut microbiome towards novel bacterial diversity and tailored functional studies.</title>
        <authorList>
            <person name="Wylensek D."/>
            <person name="Hitch T.C.A."/>
            <person name="Clavel T."/>
        </authorList>
    </citation>
    <scope>NUCLEOTIDE SEQUENCE [LARGE SCALE GENOMIC DNA]</scope>
    <source>
        <strain evidence="3 4">Oil+RF-744-WCA-WT-11</strain>
    </source>
</reference>
<comment type="caution">
    <text evidence="3">The sequence shown here is derived from an EMBL/GenBank/DDBJ whole genome shotgun (WGS) entry which is preliminary data.</text>
</comment>
<feature type="domain" description="FAD/NAD(P)-binding" evidence="2">
    <location>
        <begin position="5"/>
        <end position="304"/>
    </location>
</feature>
<dbReference type="InterPro" id="IPR023753">
    <property type="entry name" value="FAD/NAD-binding_dom"/>
</dbReference>
<dbReference type="InterPro" id="IPR051691">
    <property type="entry name" value="Metab_Enz_Cyan_OpOx_G3PDH"/>
</dbReference>
<proteinExistence type="predicted"/>
<dbReference type="RefSeq" id="WP_154521591.1">
    <property type="nucleotide sequence ID" value="NZ_VULZ01000001.1"/>
</dbReference>
<evidence type="ECO:0000256" key="1">
    <source>
        <dbReference type="ARBA" id="ARBA00023002"/>
    </source>
</evidence>
<dbReference type="GO" id="GO:0016491">
    <property type="term" value="F:oxidoreductase activity"/>
    <property type="evidence" value="ECO:0007669"/>
    <property type="project" value="UniProtKB-KW"/>
</dbReference>
<gene>
    <name evidence="3" type="ORF">FYJ35_00550</name>
</gene>
<organism evidence="3 4">
    <name type="scientific">Porcincola intestinalis</name>
    <dbReference type="NCBI Taxonomy" id="2606632"/>
    <lineage>
        <taxon>Bacteria</taxon>
        <taxon>Bacillati</taxon>
        <taxon>Bacillota</taxon>
        <taxon>Clostridia</taxon>
        <taxon>Lachnospirales</taxon>
        <taxon>Lachnospiraceae</taxon>
        <taxon>Porcincola</taxon>
    </lineage>
</organism>
<accession>A0A6L5X2B0</accession>
<keyword evidence="1" id="KW-0560">Oxidoreductase</keyword>
<dbReference type="Pfam" id="PF07992">
    <property type="entry name" value="Pyr_redox_2"/>
    <property type="match status" value="1"/>
</dbReference>
<name>A0A6L5X2B0_9FIRM</name>
<evidence type="ECO:0000313" key="4">
    <source>
        <dbReference type="Proteomes" id="UP000481852"/>
    </source>
</evidence>
<dbReference type="InterPro" id="IPR036188">
    <property type="entry name" value="FAD/NAD-bd_sf"/>
</dbReference>
<dbReference type="PANTHER" id="PTHR42949">
    <property type="entry name" value="ANAEROBIC GLYCEROL-3-PHOSPHATE DEHYDROGENASE SUBUNIT B"/>
    <property type="match status" value="1"/>
</dbReference>
<dbReference type="PRINTS" id="PR00411">
    <property type="entry name" value="PNDRDTASEI"/>
</dbReference>